<gene>
    <name evidence="1" type="ORF">R1sor_003737</name>
</gene>
<dbReference type="Proteomes" id="UP001633002">
    <property type="component" value="Unassembled WGS sequence"/>
</dbReference>
<evidence type="ECO:0000313" key="2">
    <source>
        <dbReference type="Proteomes" id="UP001633002"/>
    </source>
</evidence>
<dbReference type="AlphaFoldDB" id="A0ABD3H5Y2"/>
<name>A0ABD3H5Y2_9MARC</name>
<sequence>MADDEQVEDEMVVTLTMVDDEHVDDEVIVVDDSDDESSQEILMVVVDSDNESNVENEAMEETMMVNRFEKSLDEILDGLASFRRSLVTKDVELDRCAEADKGRPTDAASRFYMRASEEAYELKLHFIPSIPENLQHLCQQHNKQLASQESFLTLDTSFRLLAIV</sequence>
<dbReference type="EMBL" id="JBJQOH010000006">
    <property type="protein sequence ID" value="KAL3685715.1"/>
    <property type="molecule type" value="Genomic_DNA"/>
</dbReference>
<organism evidence="1 2">
    <name type="scientific">Riccia sorocarpa</name>
    <dbReference type="NCBI Taxonomy" id="122646"/>
    <lineage>
        <taxon>Eukaryota</taxon>
        <taxon>Viridiplantae</taxon>
        <taxon>Streptophyta</taxon>
        <taxon>Embryophyta</taxon>
        <taxon>Marchantiophyta</taxon>
        <taxon>Marchantiopsida</taxon>
        <taxon>Marchantiidae</taxon>
        <taxon>Marchantiales</taxon>
        <taxon>Ricciaceae</taxon>
        <taxon>Riccia</taxon>
    </lineage>
</organism>
<keyword evidence="2" id="KW-1185">Reference proteome</keyword>
<evidence type="ECO:0000313" key="1">
    <source>
        <dbReference type="EMBL" id="KAL3685715.1"/>
    </source>
</evidence>
<reference evidence="1 2" key="1">
    <citation type="submission" date="2024-09" db="EMBL/GenBank/DDBJ databases">
        <title>Chromosome-scale assembly of Riccia sorocarpa.</title>
        <authorList>
            <person name="Paukszto L."/>
        </authorList>
    </citation>
    <scope>NUCLEOTIDE SEQUENCE [LARGE SCALE GENOMIC DNA]</scope>
    <source>
        <strain evidence="1">LP-2024</strain>
        <tissue evidence="1">Aerial parts of the thallus</tissue>
    </source>
</reference>
<proteinExistence type="predicted"/>
<protein>
    <submittedName>
        <fullName evidence="1">Uncharacterized protein</fullName>
    </submittedName>
</protein>
<accession>A0ABD3H5Y2</accession>
<comment type="caution">
    <text evidence="1">The sequence shown here is derived from an EMBL/GenBank/DDBJ whole genome shotgun (WGS) entry which is preliminary data.</text>
</comment>